<evidence type="ECO:0000313" key="2">
    <source>
        <dbReference type="Proteomes" id="UP001172159"/>
    </source>
</evidence>
<sequence>MNSIQTSLENTLVGERKNWDHNISALPRWVHMLGWLYLTALLQDDNVYKHGWVSGQQGKRLEDHNLPKPVLRSRELASTGLSTLDHVTANLKDIIERSEVVADFIKRTIVEYREGAVRRFLKPLEAAERQMERCVQDSEAMAKAYNNFAACLERTLKSTFPSESHILNSEKAKWVKDAARISKLITAVYYNVLTAAASLKRISDLLKPGLKLRNEPAQQLYTEVLSARARLTVARELAKLFTVAAADLENSLTQQVRWVAKEGQKQYRTQLQGDLRRVDALLEDRKDHVTDAAQQVCEFCFISVCGPAKGICC</sequence>
<keyword evidence="2" id="KW-1185">Reference proteome</keyword>
<evidence type="ECO:0000313" key="1">
    <source>
        <dbReference type="EMBL" id="KAK0726257.1"/>
    </source>
</evidence>
<dbReference type="Proteomes" id="UP001172159">
    <property type="component" value="Unassembled WGS sequence"/>
</dbReference>
<comment type="caution">
    <text evidence="1">The sequence shown here is derived from an EMBL/GenBank/DDBJ whole genome shotgun (WGS) entry which is preliminary data.</text>
</comment>
<protein>
    <submittedName>
        <fullName evidence="1">Uncharacterized protein</fullName>
    </submittedName>
</protein>
<organism evidence="1 2">
    <name type="scientific">Apiosordaria backusii</name>
    <dbReference type="NCBI Taxonomy" id="314023"/>
    <lineage>
        <taxon>Eukaryota</taxon>
        <taxon>Fungi</taxon>
        <taxon>Dikarya</taxon>
        <taxon>Ascomycota</taxon>
        <taxon>Pezizomycotina</taxon>
        <taxon>Sordariomycetes</taxon>
        <taxon>Sordariomycetidae</taxon>
        <taxon>Sordariales</taxon>
        <taxon>Lasiosphaeriaceae</taxon>
        <taxon>Apiosordaria</taxon>
    </lineage>
</organism>
<dbReference type="AlphaFoldDB" id="A0AA40B2F6"/>
<accession>A0AA40B2F6</accession>
<reference evidence="1" key="1">
    <citation type="submission" date="2023-06" db="EMBL/GenBank/DDBJ databases">
        <title>Genome-scale phylogeny and comparative genomics of the fungal order Sordariales.</title>
        <authorList>
            <consortium name="Lawrence Berkeley National Laboratory"/>
            <person name="Hensen N."/>
            <person name="Bonometti L."/>
            <person name="Westerberg I."/>
            <person name="Brannstrom I.O."/>
            <person name="Guillou S."/>
            <person name="Cros-Aarteil S."/>
            <person name="Calhoun S."/>
            <person name="Haridas S."/>
            <person name="Kuo A."/>
            <person name="Mondo S."/>
            <person name="Pangilinan J."/>
            <person name="Riley R."/>
            <person name="Labutti K."/>
            <person name="Andreopoulos B."/>
            <person name="Lipzen A."/>
            <person name="Chen C."/>
            <person name="Yanf M."/>
            <person name="Daum C."/>
            <person name="Ng V."/>
            <person name="Clum A."/>
            <person name="Steindorff A."/>
            <person name="Ohm R."/>
            <person name="Martin F."/>
            <person name="Silar P."/>
            <person name="Natvig D."/>
            <person name="Lalanne C."/>
            <person name="Gautier V."/>
            <person name="Ament-Velasquez S.L."/>
            <person name="Kruys A."/>
            <person name="Hutchinson M.I."/>
            <person name="Powell A.J."/>
            <person name="Barry K."/>
            <person name="Miller A.N."/>
            <person name="Grigoriev I.V."/>
            <person name="Debuchy R."/>
            <person name="Gladieux P."/>
            <person name="Thoren M.H."/>
            <person name="Johannesson H."/>
        </authorList>
    </citation>
    <scope>NUCLEOTIDE SEQUENCE</scope>
    <source>
        <strain evidence="1">CBS 540.89</strain>
    </source>
</reference>
<gene>
    <name evidence="1" type="ORF">B0T21DRAFT_315458</name>
</gene>
<dbReference type="EMBL" id="JAUKTV010000010">
    <property type="protein sequence ID" value="KAK0726257.1"/>
    <property type="molecule type" value="Genomic_DNA"/>
</dbReference>
<name>A0AA40B2F6_9PEZI</name>
<proteinExistence type="predicted"/>